<dbReference type="Proteomes" id="UP000325780">
    <property type="component" value="Unassembled WGS sequence"/>
</dbReference>
<reference evidence="1 2" key="1">
    <citation type="submission" date="2019-04" db="EMBL/GenBank/DDBJ databases">
        <title>Friends and foes A comparative genomics study of 23 Aspergillus species from section Flavi.</title>
        <authorList>
            <consortium name="DOE Joint Genome Institute"/>
            <person name="Kjaerbolling I."/>
            <person name="Vesth T."/>
            <person name="Frisvad J.C."/>
            <person name="Nybo J.L."/>
            <person name="Theobald S."/>
            <person name="Kildgaard S."/>
            <person name="Isbrandt T."/>
            <person name="Kuo A."/>
            <person name="Sato A."/>
            <person name="Lyhne E.K."/>
            <person name="Kogle M.E."/>
            <person name="Wiebenga A."/>
            <person name="Kun R.S."/>
            <person name="Lubbers R.J."/>
            <person name="Makela M.R."/>
            <person name="Barry K."/>
            <person name="Chovatia M."/>
            <person name="Clum A."/>
            <person name="Daum C."/>
            <person name="Haridas S."/>
            <person name="He G."/>
            <person name="LaButti K."/>
            <person name="Lipzen A."/>
            <person name="Mondo S."/>
            <person name="Riley R."/>
            <person name="Salamov A."/>
            <person name="Simmons B.A."/>
            <person name="Magnuson J.K."/>
            <person name="Henrissat B."/>
            <person name="Mortensen U.H."/>
            <person name="Larsen T.O."/>
            <person name="Devries R.P."/>
            <person name="Grigoriev I.V."/>
            <person name="Machida M."/>
            <person name="Baker S.E."/>
            <person name="Andersen M.R."/>
        </authorList>
    </citation>
    <scope>NUCLEOTIDE SEQUENCE [LARGE SCALE GENOMIC DNA]</scope>
    <source>
        <strain evidence="1 2">IBT 18842</strain>
    </source>
</reference>
<evidence type="ECO:0000313" key="1">
    <source>
        <dbReference type="EMBL" id="KAE8148542.1"/>
    </source>
</evidence>
<sequence>MSPEDREQAMYIGVSFLEHKNACRLMAQVTMLMNGGVVLHPSHRVGRLHTDASTPVCRHDKYLQAVMADYRITPTIADFEGHPIELISILDTAIESSLAGDKQFQFHQALLYMEKKANEDLARCTREYGYHHIFRAGLQQYYMTRTVVENVNFWRPDSRGNGYRVRVQKLCYEAMETKLRLNDMEKRALIQATNCDFEDAYRFWSWLESNRNSYYAMKACISLLKRLMCKCFCMEHPKSDDALLGI</sequence>
<dbReference type="AlphaFoldDB" id="A0A5N6TQA9"/>
<dbReference type="EMBL" id="ML742156">
    <property type="protein sequence ID" value="KAE8148542.1"/>
    <property type="molecule type" value="Genomic_DNA"/>
</dbReference>
<organism evidence="1 2">
    <name type="scientific">Aspergillus avenaceus</name>
    <dbReference type="NCBI Taxonomy" id="36643"/>
    <lineage>
        <taxon>Eukaryota</taxon>
        <taxon>Fungi</taxon>
        <taxon>Dikarya</taxon>
        <taxon>Ascomycota</taxon>
        <taxon>Pezizomycotina</taxon>
        <taxon>Eurotiomycetes</taxon>
        <taxon>Eurotiomycetidae</taxon>
        <taxon>Eurotiales</taxon>
        <taxon>Aspergillaceae</taxon>
        <taxon>Aspergillus</taxon>
        <taxon>Aspergillus subgen. Circumdati</taxon>
    </lineage>
</organism>
<name>A0A5N6TQA9_ASPAV</name>
<dbReference type="OrthoDB" id="4397787at2759"/>
<gene>
    <name evidence="1" type="ORF">BDV25DRAFT_16590</name>
</gene>
<accession>A0A5N6TQA9</accession>
<keyword evidence="2" id="KW-1185">Reference proteome</keyword>
<proteinExistence type="predicted"/>
<protein>
    <submittedName>
        <fullName evidence="1">Uncharacterized protein</fullName>
    </submittedName>
</protein>
<evidence type="ECO:0000313" key="2">
    <source>
        <dbReference type="Proteomes" id="UP000325780"/>
    </source>
</evidence>